<dbReference type="RefSeq" id="WP_183591612.1">
    <property type="nucleotide sequence ID" value="NZ_JACHWR010000001.1"/>
</dbReference>
<evidence type="ECO:0000256" key="3">
    <source>
        <dbReference type="ARBA" id="ARBA00022741"/>
    </source>
</evidence>
<dbReference type="InterPro" id="IPR005116">
    <property type="entry name" value="Transp-assoc_OB_typ1"/>
</dbReference>
<feature type="domain" description="Mop" evidence="7">
    <location>
        <begin position="294"/>
        <end position="360"/>
    </location>
</feature>
<keyword evidence="9" id="KW-1185">Reference proteome</keyword>
<dbReference type="PROSITE" id="PS00211">
    <property type="entry name" value="ABC_TRANSPORTER_1"/>
    <property type="match status" value="1"/>
</dbReference>
<dbReference type="SUPFAM" id="SSF50331">
    <property type="entry name" value="MOP-like"/>
    <property type="match status" value="1"/>
</dbReference>
<evidence type="ECO:0000259" key="6">
    <source>
        <dbReference type="PROSITE" id="PS50893"/>
    </source>
</evidence>
<dbReference type="PROSITE" id="PS50893">
    <property type="entry name" value="ABC_TRANSPORTER_2"/>
    <property type="match status" value="1"/>
</dbReference>
<reference evidence="8 9" key="1">
    <citation type="submission" date="2020-08" db="EMBL/GenBank/DDBJ databases">
        <title>Sequencing the genomes of 1000 actinobacteria strains.</title>
        <authorList>
            <person name="Klenk H.-P."/>
        </authorList>
    </citation>
    <scope>NUCLEOTIDE SEQUENCE [LARGE SCALE GENOMIC DNA]</scope>
    <source>
        <strain evidence="8 9">DSM 105498</strain>
    </source>
</reference>
<dbReference type="Proteomes" id="UP000589626">
    <property type="component" value="Unassembled WGS sequence"/>
</dbReference>
<comment type="caution">
    <text evidence="8">The sequence shown here is derived from an EMBL/GenBank/DDBJ whole genome shotgun (WGS) entry which is preliminary data.</text>
</comment>
<dbReference type="Pfam" id="PF00005">
    <property type="entry name" value="ABC_tran"/>
    <property type="match status" value="1"/>
</dbReference>
<dbReference type="PANTHER" id="PTHR42781:SF4">
    <property type="entry name" value="SPERMIDINE_PUTRESCINE IMPORT ATP-BINDING PROTEIN POTA"/>
    <property type="match status" value="1"/>
</dbReference>
<dbReference type="InterPro" id="IPR003439">
    <property type="entry name" value="ABC_transporter-like_ATP-bd"/>
</dbReference>
<dbReference type="Pfam" id="PF03459">
    <property type="entry name" value="TOBE"/>
    <property type="match status" value="1"/>
</dbReference>
<accession>A0A7W4VTY4</accession>
<organism evidence="8 9">
    <name type="scientific">Nocardioides soli</name>
    <dbReference type="NCBI Taxonomy" id="1036020"/>
    <lineage>
        <taxon>Bacteria</taxon>
        <taxon>Bacillati</taxon>
        <taxon>Actinomycetota</taxon>
        <taxon>Actinomycetes</taxon>
        <taxon>Propionibacteriales</taxon>
        <taxon>Nocardioidaceae</taxon>
        <taxon>Nocardioides</taxon>
    </lineage>
</organism>
<dbReference type="Gene3D" id="2.40.50.100">
    <property type="match status" value="1"/>
</dbReference>
<keyword evidence="3" id="KW-0547">Nucleotide-binding</keyword>
<dbReference type="SUPFAM" id="SSF52540">
    <property type="entry name" value="P-loop containing nucleoside triphosphate hydrolases"/>
    <property type="match status" value="1"/>
</dbReference>
<keyword evidence="1" id="KW-0813">Transport</keyword>
<name>A0A7W4VTY4_9ACTN</name>
<proteinExistence type="predicted"/>
<evidence type="ECO:0000256" key="1">
    <source>
        <dbReference type="ARBA" id="ARBA00022448"/>
    </source>
</evidence>
<sequence length="361" mass="37482">MNAPTVSDLQLTARVDDRGVDVALDAAAGETVAVLGPNGAGKSTLLSVAAGLLRPDAGRVVLDGTELTGPDAWVPPHARRIALLAQDALLFPHLSALENVAFGPRSRGVSRHVARERARAWLDEVGVGELAGRRPDQLSGGQAQRVAVARALAADPRLLLLDEPMAALDVAVRPALRQTLRRVLTDRTVVLVTHDVLDALLLADRVVVVDDGRVVEEGPTQTVLARPRSAFAARIAGLNAVRGTWRDGAVAGPDGIEVRGLSDGEQPTAGAPAVAVFRPSAVSVYGDGDHEPPAGSPRNVIAVTVTDLEPLGDRVRVHAAPPSGPSLAADVTPLAAAELDLVPGLHVVFSVKATEVSVYPV</sequence>
<protein>
    <submittedName>
        <fullName evidence="8">Molybdate transport system ATP-binding protein</fullName>
    </submittedName>
</protein>
<feature type="domain" description="ABC transporter" evidence="6">
    <location>
        <begin position="4"/>
        <end position="236"/>
    </location>
</feature>
<dbReference type="EMBL" id="JACHWR010000001">
    <property type="protein sequence ID" value="MBB3041738.1"/>
    <property type="molecule type" value="Genomic_DNA"/>
</dbReference>
<dbReference type="GO" id="GO:0016887">
    <property type="term" value="F:ATP hydrolysis activity"/>
    <property type="evidence" value="ECO:0007669"/>
    <property type="project" value="InterPro"/>
</dbReference>
<dbReference type="InterPro" id="IPR003593">
    <property type="entry name" value="AAA+_ATPase"/>
</dbReference>
<dbReference type="InterPro" id="IPR004606">
    <property type="entry name" value="Mop_domain"/>
</dbReference>
<dbReference type="AlphaFoldDB" id="A0A7W4VTY4"/>
<evidence type="ECO:0000313" key="9">
    <source>
        <dbReference type="Proteomes" id="UP000589626"/>
    </source>
</evidence>
<evidence type="ECO:0000256" key="4">
    <source>
        <dbReference type="ARBA" id="ARBA00022840"/>
    </source>
</evidence>
<keyword evidence="4 8" id="KW-0067">ATP-binding</keyword>
<evidence type="ECO:0000313" key="8">
    <source>
        <dbReference type="EMBL" id="MBB3041738.1"/>
    </source>
</evidence>
<dbReference type="InterPro" id="IPR008995">
    <property type="entry name" value="Mo/tungstate-bd_C_term_dom"/>
</dbReference>
<dbReference type="InterPro" id="IPR027417">
    <property type="entry name" value="P-loop_NTPase"/>
</dbReference>
<dbReference type="GO" id="GO:0015689">
    <property type="term" value="P:molybdate ion transport"/>
    <property type="evidence" value="ECO:0007669"/>
    <property type="project" value="InterPro"/>
</dbReference>
<dbReference type="GO" id="GO:0005524">
    <property type="term" value="F:ATP binding"/>
    <property type="evidence" value="ECO:0007669"/>
    <property type="project" value="UniProtKB-KW"/>
</dbReference>
<dbReference type="Gene3D" id="3.40.50.300">
    <property type="entry name" value="P-loop containing nucleotide triphosphate hydrolases"/>
    <property type="match status" value="1"/>
</dbReference>
<dbReference type="InterPro" id="IPR050093">
    <property type="entry name" value="ABC_SmlMolc_Importer"/>
</dbReference>
<gene>
    <name evidence="8" type="ORF">FHU40_001539</name>
</gene>
<evidence type="ECO:0000259" key="7">
    <source>
        <dbReference type="PROSITE" id="PS51866"/>
    </source>
</evidence>
<dbReference type="PROSITE" id="PS51866">
    <property type="entry name" value="MOP"/>
    <property type="match status" value="1"/>
</dbReference>
<evidence type="ECO:0000256" key="2">
    <source>
        <dbReference type="ARBA" id="ARBA00022505"/>
    </source>
</evidence>
<dbReference type="SMART" id="SM00382">
    <property type="entry name" value="AAA"/>
    <property type="match status" value="1"/>
</dbReference>
<dbReference type="PANTHER" id="PTHR42781">
    <property type="entry name" value="SPERMIDINE/PUTRESCINE IMPORT ATP-BINDING PROTEIN POTA"/>
    <property type="match status" value="1"/>
</dbReference>
<evidence type="ECO:0000256" key="5">
    <source>
        <dbReference type="PROSITE-ProRule" id="PRU01213"/>
    </source>
</evidence>
<keyword evidence="2 5" id="KW-0500">Molybdenum</keyword>
<dbReference type="InterPro" id="IPR017871">
    <property type="entry name" value="ABC_transporter-like_CS"/>
</dbReference>